<keyword evidence="10" id="KW-1185">Reference proteome</keyword>
<dbReference type="GO" id="GO:0045842">
    <property type="term" value="P:positive regulation of mitotic metaphase/anaphase transition"/>
    <property type="evidence" value="ECO:0007669"/>
    <property type="project" value="TreeGrafter"/>
</dbReference>
<evidence type="ECO:0000259" key="8">
    <source>
        <dbReference type="Pfam" id="PF04049"/>
    </source>
</evidence>
<dbReference type="PROSITE" id="PS50005">
    <property type="entry name" value="TPR"/>
    <property type="match status" value="2"/>
</dbReference>
<dbReference type="GO" id="GO:0051301">
    <property type="term" value="P:cell division"/>
    <property type="evidence" value="ECO:0007669"/>
    <property type="project" value="UniProtKB-KW"/>
</dbReference>
<dbReference type="Pfam" id="PF04049">
    <property type="entry name" value="ANAPC8"/>
    <property type="match status" value="1"/>
</dbReference>
<organism evidence="9 10">
    <name type="scientific">Phascolomyces articulosus</name>
    <dbReference type="NCBI Taxonomy" id="60185"/>
    <lineage>
        <taxon>Eukaryota</taxon>
        <taxon>Fungi</taxon>
        <taxon>Fungi incertae sedis</taxon>
        <taxon>Mucoromycota</taxon>
        <taxon>Mucoromycotina</taxon>
        <taxon>Mucoromycetes</taxon>
        <taxon>Mucorales</taxon>
        <taxon>Lichtheimiaceae</taxon>
        <taxon>Phascolomyces</taxon>
    </lineage>
</organism>
<reference evidence="9" key="2">
    <citation type="submission" date="2023-02" db="EMBL/GenBank/DDBJ databases">
        <authorList>
            <consortium name="DOE Joint Genome Institute"/>
            <person name="Mondo S.J."/>
            <person name="Chang Y."/>
            <person name="Wang Y."/>
            <person name="Ahrendt S."/>
            <person name="Andreopoulos W."/>
            <person name="Barry K."/>
            <person name="Beard J."/>
            <person name="Benny G.L."/>
            <person name="Blankenship S."/>
            <person name="Bonito G."/>
            <person name="Cuomo C."/>
            <person name="Desiro A."/>
            <person name="Gervers K.A."/>
            <person name="Hundley H."/>
            <person name="Kuo A."/>
            <person name="LaButti K."/>
            <person name="Lang B.F."/>
            <person name="Lipzen A."/>
            <person name="O'Donnell K."/>
            <person name="Pangilinan J."/>
            <person name="Reynolds N."/>
            <person name="Sandor L."/>
            <person name="Smith M.W."/>
            <person name="Tsang A."/>
            <person name="Grigoriev I.V."/>
            <person name="Stajich J.E."/>
            <person name="Spatafora J.W."/>
        </authorList>
    </citation>
    <scope>NUCLEOTIDE SEQUENCE</scope>
    <source>
        <strain evidence="9">RSA 2281</strain>
    </source>
</reference>
<dbReference type="InterPro" id="IPR007192">
    <property type="entry name" value="APC8"/>
</dbReference>
<dbReference type="PANTHER" id="PTHR12558:SF10">
    <property type="entry name" value="CELL DIVISION CYCLE PROTEIN 23 HOMOLOG"/>
    <property type="match status" value="1"/>
</dbReference>
<dbReference type="SUPFAM" id="SSF48452">
    <property type="entry name" value="TPR-like"/>
    <property type="match status" value="2"/>
</dbReference>
<feature type="repeat" description="TPR" evidence="7">
    <location>
        <begin position="394"/>
        <end position="427"/>
    </location>
</feature>
<dbReference type="PANTHER" id="PTHR12558">
    <property type="entry name" value="CELL DIVISION CYCLE 16,23,27"/>
    <property type="match status" value="1"/>
</dbReference>
<keyword evidence="1 9" id="KW-0132">Cell division</keyword>
<evidence type="ECO:0000256" key="4">
    <source>
        <dbReference type="ARBA" id="ARBA00022786"/>
    </source>
</evidence>
<dbReference type="Gene3D" id="1.25.40.10">
    <property type="entry name" value="Tetratricopeptide repeat domain"/>
    <property type="match status" value="2"/>
</dbReference>
<keyword evidence="6" id="KW-0131">Cell cycle</keyword>
<dbReference type="Pfam" id="PF13432">
    <property type="entry name" value="TPR_16"/>
    <property type="match status" value="1"/>
</dbReference>
<dbReference type="InterPro" id="IPR019734">
    <property type="entry name" value="TPR_rpt"/>
</dbReference>
<dbReference type="InterPro" id="IPR011990">
    <property type="entry name" value="TPR-like_helical_dom_sf"/>
</dbReference>
<protein>
    <submittedName>
        <fullName evidence="9">Cell division cycle 23-like protein, isoform CRA_a</fullName>
    </submittedName>
</protein>
<evidence type="ECO:0000313" key="9">
    <source>
        <dbReference type="EMBL" id="KAI9266621.1"/>
    </source>
</evidence>
<dbReference type="Proteomes" id="UP001209540">
    <property type="component" value="Unassembled WGS sequence"/>
</dbReference>
<evidence type="ECO:0000256" key="2">
    <source>
        <dbReference type="ARBA" id="ARBA00022737"/>
    </source>
</evidence>
<dbReference type="EMBL" id="JAIXMP010000010">
    <property type="protein sequence ID" value="KAI9266621.1"/>
    <property type="molecule type" value="Genomic_DNA"/>
</dbReference>
<evidence type="ECO:0000256" key="7">
    <source>
        <dbReference type="PROSITE-ProRule" id="PRU00339"/>
    </source>
</evidence>
<gene>
    <name evidence="9" type="ORF">BDA99DRAFT_506183</name>
</gene>
<dbReference type="GO" id="GO:0031145">
    <property type="term" value="P:anaphase-promoting complex-dependent catabolic process"/>
    <property type="evidence" value="ECO:0007669"/>
    <property type="project" value="TreeGrafter"/>
</dbReference>
<evidence type="ECO:0000256" key="5">
    <source>
        <dbReference type="ARBA" id="ARBA00022803"/>
    </source>
</evidence>
<keyword evidence="5 7" id="KW-0802">TPR repeat</keyword>
<evidence type="ECO:0000256" key="1">
    <source>
        <dbReference type="ARBA" id="ARBA00022618"/>
    </source>
</evidence>
<dbReference type="Pfam" id="PF13181">
    <property type="entry name" value="TPR_8"/>
    <property type="match status" value="1"/>
</dbReference>
<reference evidence="9" key="1">
    <citation type="journal article" date="2022" name="IScience">
        <title>Evolution of zygomycete secretomes and the origins of terrestrial fungal ecologies.</title>
        <authorList>
            <person name="Chang Y."/>
            <person name="Wang Y."/>
            <person name="Mondo S."/>
            <person name="Ahrendt S."/>
            <person name="Andreopoulos W."/>
            <person name="Barry K."/>
            <person name="Beard J."/>
            <person name="Benny G.L."/>
            <person name="Blankenship S."/>
            <person name="Bonito G."/>
            <person name="Cuomo C."/>
            <person name="Desiro A."/>
            <person name="Gervers K.A."/>
            <person name="Hundley H."/>
            <person name="Kuo A."/>
            <person name="LaButti K."/>
            <person name="Lang B.F."/>
            <person name="Lipzen A."/>
            <person name="O'Donnell K."/>
            <person name="Pangilinan J."/>
            <person name="Reynolds N."/>
            <person name="Sandor L."/>
            <person name="Smith M.E."/>
            <person name="Tsang A."/>
            <person name="Grigoriev I.V."/>
            <person name="Stajich J.E."/>
            <person name="Spatafora J.W."/>
        </authorList>
    </citation>
    <scope>NUCLEOTIDE SEQUENCE</scope>
    <source>
        <strain evidence="9">RSA 2281</strain>
    </source>
</reference>
<dbReference type="SMART" id="SM00028">
    <property type="entry name" value="TPR"/>
    <property type="match status" value="5"/>
</dbReference>
<keyword evidence="3" id="KW-0498">Mitosis</keyword>
<comment type="caution">
    <text evidence="9">The sequence shown here is derived from an EMBL/GenBank/DDBJ whole genome shotgun (WGS) entry which is preliminary data.</text>
</comment>
<evidence type="ECO:0000256" key="3">
    <source>
        <dbReference type="ARBA" id="ARBA00022776"/>
    </source>
</evidence>
<keyword evidence="2" id="KW-0677">Repeat</keyword>
<name>A0AAD5K2K7_9FUNG</name>
<dbReference type="AlphaFoldDB" id="A0AAD5K2K7"/>
<feature type="domain" description="Cdc23" evidence="8">
    <location>
        <begin position="9"/>
        <end position="265"/>
    </location>
</feature>
<dbReference type="GO" id="GO:0005680">
    <property type="term" value="C:anaphase-promoting complex"/>
    <property type="evidence" value="ECO:0007669"/>
    <property type="project" value="InterPro"/>
</dbReference>
<evidence type="ECO:0000313" key="10">
    <source>
        <dbReference type="Proteomes" id="UP001209540"/>
    </source>
</evidence>
<dbReference type="GO" id="GO:0016567">
    <property type="term" value="P:protein ubiquitination"/>
    <property type="evidence" value="ECO:0007669"/>
    <property type="project" value="TreeGrafter"/>
</dbReference>
<evidence type="ECO:0000256" key="6">
    <source>
        <dbReference type="ARBA" id="ARBA00023306"/>
    </source>
</evidence>
<keyword evidence="4" id="KW-0833">Ubl conjugation pathway</keyword>
<feature type="repeat" description="TPR" evidence="7">
    <location>
        <begin position="360"/>
        <end position="393"/>
    </location>
</feature>
<sequence length="460" mass="53795">MFSEQDIHQFKQQLQKAILICREHCLYNSTKWVTEILDGIPEHFLNNDQPFTIESNLPLLTTTDLTPELTATEFDKYQRAQVLFEQCQFDNVAAILKGYTAPRLRFLRLYATYLAGEKHKEEATQDIPVGPTEIQPKQNEALNGIYEELRPIRDSLDAFNLYLYGIVLCKREMEKEAAAALLESVKMYEYNWSAWMQLGTLASTTKQFYDLKERLDQELEKSIVKNLFLARLALEIHLPSNVFWEFMQPLEIHFKGSIYIKSQLAMAFYNALEYDKAEDLFDQIRQENPYRLEDMDVYSNLLYLQGSREKLSVLAHECIQIDQYQPETCCIVANYHSATGEIAESVKYFKRALKLNRSYHLAWTLLGHDYIELKNTDAAIDCYNRAIAINRRDYRAWYGLGQAEEMIDKPEHALYYYQKATELRPDDERMWKALGGCYGHLHQDDKALECYERAAALNNM</sequence>
<proteinExistence type="predicted"/>
<accession>A0AAD5K2K7</accession>